<dbReference type="AlphaFoldDB" id="A0A5C6DX77"/>
<dbReference type="InterPro" id="IPR029063">
    <property type="entry name" value="SAM-dependent_MTases_sf"/>
</dbReference>
<comment type="caution">
    <text evidence="2">The sequence shown here is derived from an EMBL/GenBank/DDBJ whole genome shotgun (WGS) entry which is preliminary data.</text>
</comment>
<evidence type="ECO:0000313" key="3">
    <source>
        <dbReference type="Proteomes" id="UP000319143"/>
    </source>
</evidence>
<sequence>MSSSSEHWNNIFCTKADPQLGWYEGDVTQTLKFLAQIPPGESRRVFLPGAGTSSLVEELLNRGHELILNDISDEALNKLRHRVGTNDKLTYLHHDISKTLPDGISPIDLWIDRAVLHFLLDEDDIQTYFSNLKSAIRLGGYALLAEFSLAGAPKCAGLELHRYCVDELSRRMCPEFVLVEHEDYTYINPAGDPRPYVYALFKT</sequence>
<proteinExistence type="predicted"/>
<keyword evidence="3" id="KW-1185">Reference proteome</keyword>
<dbReference type="InterPro" id="IPR013217">
    <property type="entry name" value="Methyltransf_12"/>
</dbReference>
<evidence type="ECO:0000313" key="2">
    <source>
        <dbReference type="EMBL" id="TWU39419.1"/>
    </source>
</evidence>
<dbReference type="EMBL" id="SJPV01000003">
    <property type="protein sequence ID" value="TWU39419.1"/>
    <property type="molecule type" value="Genomic_DNA"/>
</dbReference>
<dbReference type="Pfam" id="PF08242">
    <property type="entry name" value="Methyltransf_12"/>
    <property type="match status" value="1"/>
</dbReference>
<keyword evidence="2" id="KW-0808">Transferase</keyword>
<keyword evidence="2" id="KW-0489">Methyltransferase</keyword>
<dbReference type="GO" id="GO:0032259">
    <property type="term" value="P:methylation"/>
    <property type="evidence" value="ECO:0007669"/>
    <property type="project" value="UniProtKB-KW"/>
</dbReference>
<organism evidence="2 3">
    <name type="scientific">Novipirellula artificiosorum</name>
    <dbReference type="NCBI Taxonomy" id="2528016"/>
    <lineage>
        <taxon>Bacteria</taxon>
        <taxon>Pseudomonadati</taxon>
        <taxon>Planctomycetota</taxon>
        <taxon>Planctomycetia</taxon>
        <taxon>Pirellulales</taxon>
        <taxon>Pirellulaceae</taxon>
        <taxon>Novipirellula</taxon>
    </lineage>
</organism>
<feature type="domain" description="Methyltransferase type 12" evidence="1">
    <location>
        <begin position="49"/>
        <end position="141"/>
    </location>
</feature>
<dbReference type="GO" id="GO:0008168">
    <property type="term" value="F:methyltransferase activity"/>
    <property type="evidence" value="ECO:0007669"/>
    <property type="project" value="UniProtKB-KW"/>
</dbReference>
<gene>
    <name evidence="2" type="ORF">Poly41_22430</name>
</gene>
<dbReference type="SUPFAM" id="SSF53335">
    <property type="entry name" value="S-adenosyl-L-methionine-dependent methyltransferases"/>
    <property type="match status" value="1"/>
</dbReference>
<evidence type="ECO:0000259" key="1">
    <source>
        <dbReference type="Pfam" id="PF08242"/>
    </source>
</evidence>
<dbReference type="Proteomes" id="UP000319143">
    <property type="component" value="Unassembled WGS sequence"/>
</dbReference>
<name>A0A5C6DX77_9BACT</name>
<reference evidence="2 3" key="1">
    <citation type="submission" date="2019-02" db="EMBL/GenBank/DDBJ databases">
        <title>Deep-cultivation of Planctomycetes and their phenomic and genomic characterization uncovers novel biology.</title>
        <authorList>
            <person name="Wiegand S."/>
            <person name="Jogler M."/>
            <person name="Boedeker C."/>
            <person name="Pinto D."/>
            <person name="Vollmers J."/>
            <person name="Rivas-Marin E."/>
            <person name="Kohn T."/>
            <person name="Peeters S.H."/>
            <person name="Heuer A."/>
            <person name="Rast P."/>
            <person name="Oberbeckmann S."/>
            <person name="Bunk B."/>
            <person name="Jeske O."/>
            <person name="Meyerdierks A."/>
            <person name="Storesund J.E."/>
            <person name="Kallscheuer N."/>
            <person name="Luecker S."/>
            <person name="Lage O.M."/>
            <person name="Pohl T."/>
            <person name="Merkel B.J."/>
            <person name="Hornburger P."/>
            <person name="Mueller R.-W."/>
            <person name="Bruemmer F."/>
            <person name="Labrenz M."/>
            <person name="Spormann A.M."/>
            <person name="Op Den Camp H."/>
            <person name="Overmann J."/>
            <person name="Amann R."/>
            <person name="Jetten M.S.M."/>
            <person name="Mascher T."/>
            <person name="Medema M.H."/>
            <person name="Devos D.P."/>
            <person name="Kaster A.-K."/>
            <person name="Ovreas L."/>
            <person name="Rohde M."/>
            <person name="Galperin M.Y."/>
            <person name="Jogler C."/>
        </authorList>
    </citation>
    <scope>NUCLEOTIDE SEQUENCE [LARGE SCALE GENOMIC DNA]</scope>
    <source>
        <strain evidence="2 3">Poly41</strain>
    </source>
</reference>
<dbReference type="Gene3D" id="3.40.50.150">
    <property type="entry name" value="Vaccinia Virus protein VP39"/>
    <property type="match status" value="1"/>
</dbReference>
<dbReference type="OrthoDB" id="5419754at2"/>
<protein>
    <submittedName>
        <fullName evidence="2">Putative S-adenosyl-L-methionine-dependent methyltransferase</fullName>
    </submittedName>
</protein>
<accession>A0A5C6DX77</accession>